<keyword evidence="3" id="KW-1185">Reference proteome</keyword>
<keyword evidence="1" id="KW-0472">Membrane</keyword>
<protein>
    <submittedName>
        <fullName evidence="2">DUF2834 domain-containing protein</fullName>
    </submittedName>
</protein>
<reference evidence="2 3" key="1">
    <citation type="submission" date="2024-01" db="EMBL/GenBank/DDBJ databases">
        <title>Genomic insights into the taxonomy and metabolism of the cyanobacterium Pannus brasiliensis CCIBt3594.</title>
        <authorList>
            <person name="Machado M."/>
            <person name="Botero N.B."/>
            <person name="Andreote A.P.D."/>
            <person name="Feitosa A.M.T."/>
            <person name="Popin R."/>
            <person name="Sivonen K."/>
            <person name="Fiore M.F."/>
        </authorList>
    </citation>
    <scope>NUCLEOTIDE SEQUENCE [LARGE SCALE GENOMIC DNA]</scope>
    <source>
        <strain evidence="2 3">CCIBt3594</strain>
    </source>
</reference>
<dbReference type="Pfam" id="PF11196">
    <property type="entry name" value="DUF2834"/>
    <property type="match status" value="1"/>
</dbReference>
<gene>
    <name evidence="2" type="ORF">V0288_02860</name>
</gene>
<evidence type="ECO:0000313" key="3">
    <source>
        <dbReference type="Proteomes" id="UP001328733"/>
    </source>
</evidence>
<dbReference type="RefSeq" id="WP_332863498.1">
    <property type="nucleotide sequence ID" value="NZ_JBAFSM010000003.1"/>
</dbReference>
<keyword evidence="1" id="KW-1133">Transmembrane helix</keyword>
<dbReference type="InterPro" id="IPR021362">
    <property type="entry name" value="DUF2834"/>
</dbReference>
<organism evidence="2 3">
    <name type="scientific">Pannus brasiliensis CCIBt3594</name>
    <dbReference type="NCBI Taxonomy" id="1427578"/>
    <lineage>
        <taxon>Bacteria</taxon>
        <taxon>Bacillati</taxon>
        <taxon>Cyanobacteriota</taxon>
        <taxon>Cyanophyceae</taxon>
        <taxon>Oscillatoriophycideae</taxon>
        <taxon>Chroococcales</taxon>
        <taxon>Microcystaceae</taxon>
        <taxon>Pannus</taxon>
    </lineage>
</organism>
<proteinExistence type="predicted"/>
<dbReference type="EMBL" id="JBAFSM010000003">
    <property type="protein sequence ID" value="MEG3436049.1"/>
    <property type="molecule type" value="Genomic_DNA"/>
</dbReference>
<feature type="transmembrane region" description="Helical" evidence="1">
    <location>
        <begin position="77"/>
        <end position="97"/>
    </location>
</feature>
<evidence type="ECO:0000313" key="2">
    <source>
        <dbReference type="EMBL" id="MEG3436049.1"/>
    </source>
</evidence>
<evidence type="ECO:0000256" key="1">
    <source>
        <dbReference type="SAM" id="Phobius"/>
    </source>
</evidence>
<dbReference type="AlphaFoldDB" id="A0AAW9QU13"/>
<feature type="transmembrane region" description="Helical" evidence="1">
    <location>
        <begin position="43"/>
        <end position="65"/>
    </location>
</feature>
<name>A0AAW9QU13_9CHRO</name>
<sequence>MSFKRILFLVLAILGFALPWYYNIQFFGTGTIADFISQSSDNLASKSLSFDLFIASITGFSWMVIESRRVGVKFVWLYILLGFFVAFAFAFPLFLYARETALEKAAGQPPEKE</sequence>
<accession>A0AAW9QU13</accession>
<comment type="caution">
    <text evidence="2">The sequence shown here is derived from an EMBL/GenBank/DDBJ whole genome shotgun (WGS) entry which is preliminary data.</text>
</comment>
<dbReference type="Proteomes" id="UP001328733">
    <property type="component" value="Unassembled WGS sequence"/>
</dbReference>
<keyword evidence="1" id="KW-0812">Transmembrane</keyword>